<dbReference type="EMBL" id="BCWF01000018">
    <property type="protein sequence ID" value="GAT24645.1"/>
    <property type="molecule type" value="Genomic_DNA"/>
</dbReference>
<dbReference type="Proteomes" id="UP000075230">
    <property type="component" value="Unassembled WGS sequence"/>
</dbReference>
<evidence type="ECO:0000313" key="1">
    <source>
        <dbReference type="EMBL" id="GAT24645.1"/>
    </source>
</evidence>
<gene>
    <name evidence="1" type="ORF">RIB2604_01804750</name>
</gene>
<evidence type="ECO:0000313" key="2">
    <source>
        <dbReference type="Proteomes" id="UP000075230"/>
    </source>
</evidence>
<organism evidence="1 2">
    <name type="scientific">Aspergillus kawachii</name>
    <name type="common">White koji mold</name>
    <name type="synonym">Aspergillus awamori var. kawachi</name>
    <dbReference type="NCBI Taxonomy" id="1069201"/>
    <lineage>
        <taxon>Eukaryota</taxon>
        <taxon>Fungi</taxon>
        <taxon>Dikarya</taxon>
        <taxon>Ascomycota</taxon>
        <taxon>Pezizomycotina</taxon>
        <taxon>Eurotiomycetes</taxon>
        <taxon>Eurotiomycetidae</taxon>
        <taxon>Eurotiales</taxon>
        <taxon>Aspergillaceae</taxon>
        <taxon>Aspergillus</taxon>
        <taxon>Aspergillus subgen. Circumdati</taxon>
    </lineage>
</organism>
<sequence>MTKFLTWPKIQPPDMCRKLIFSGGQLGLLHQDPHSHQLNAAEHEGSQMICQSSGVPDDRLAKNLTMRSPSIPGSGVLVITAVISTGKTATGTITPTHGSRDPYYPAACHIPLNSADIVATVAISILCGYM</sequence>
<reference evidence="2" key="2">
    <citation type="submission" date="2016-02" db="EMBL/GenBank/DDBJ databases">
        <title>Genome sequencing of Aspergillus luchuensis NBRC 4314.</title>
        <authorList>
            <person name="Yamada O."/>
        </authorList>
    </citation>
    <scope>NUCLEOTIDE SEQUENCE [LARGE SCALE GENOMIC DNA]</scope>
    <source>
        <strain evidence="2">RIB 2604</strain>
    </source>
</reference>
<reference evidence="1 2" key="1">
    <citation type="journal article" date="2016" name="DNA Res.">
        <title>Genome sequence of Aspergillus luchuensis NBRC 4314.</title>
        <authorList>
            <person name="Yamada O."/>
            <person name="Machida M."/>
            <person name="Hosoyama A."/>
            <person name="Goto M."/>
            <person name="Takahashi T."/>
            <person name="Futagami T."/>
            <person name="Yamagata Y."/>
            <person name="Takeuchi M."/>
            <person name="Kobayashi T."/>
            <person name="Koike H."/>
            <person name="Abe K."/>
            <person name="Asai K."/>
            <person name="Arita M."/>
            <person name="Fujita N."/>
            <person name="Fukuda K."/>
            <person name="Higa K."/>
            <person name="Horikawa H."/>
            <person name="Ishikawa T."/>
            <person name="Jinno K."/>
            <person name="Kato Y."/>
            <person name="Kirimura K."/>
            <person name="Mizutani O."/>
            <person name="Nakasone K."/>
            <person name="Sano M."/>
            <person name="Shiraishi Y."/>
            <person name="Tsukahara M."/>
            <person name="Gomi K."/>
        </authorList>
    </citation>
    <scope>NUCLEOTIDE SEQUENCE [LARGE SCALE GENOMIC DNA]</scope>
    <source>
        <strain evidence="1 2">RIB 2604</strain>
    </source>
</reference>
<comment type="caution">
    <text evidence="1">The sequence shown here is derived from an EMBL/GenBank/DDBJ whole genome shotgun (WGS) entry which is preliminary data.</text>
</comment>
<accession>A0A146FFH7</accession>
<dbReference type="AlphaFoldDB" id="A0A146FFH7"/>
<name>A0A146FFH7_ASPKA</name>
<proteinExistence type="predicted"/>
<protein>
    <submittedName>
        <fullName evidence="1">Phospholipase D Active site motif protein</fullName>
    </submittedName>
</protein>